<organism evidence="2 3">
    <name type="scientific">Filimonas zeae</name>
    <dbReference type="NCBI Taxonomy" id="1737353"/>
    <lineage>
        <taxon>Bacteria</taxon>
        <taxon>Pseudomonadati</taxon>
        <taxon>Bacteroidota</taxon>
        <taxon>Chitinophagia</taxon>
        <taxon>Chitinophagales</taxon>
        <taxon>Chitinophagaceae</taxon>
        <taxon>Filimonas</taxon>
    </lineage>
</organism>
<dbReference type="GO" id="GO:0008703">
    <property type="term" value="F:5-amino-6-(5-phosphoribosylamino)uracil reductase activity"/>
    <property type="evidence" value="ECO:0007669"/>
    <property type="project" value="InterPro"/>
</dbReference>
<dbReference type="InterPro" id="IPR002734">
    <property type="entry name" value="RibDG_C"/>
</dbReference>
<sequence length="202" mass="22531">MSYTAPVKVNTSVTFIAMKMRTTTFCMNISLDGYCDHTIGNPDEALMDYFTGTMDDVDLIFYGRVIYQMMFPYWEEVAKARSGTAAENRFAEKLISINRVVVSRTLDSADEQTQIIRSNPAEALQALKQQPGKKISVDSVSMLPELITAGLIDEFQLVIHPVIVGSGRRLLDAGSLQEKLNLQLADTIVFKSGCVAHHYVKR</sequence>
<accession>A0A917MWL2</accession>
<dbReference type="Pfam" id="PF01872">
    <property type="entry name" value="RibD_C"/>
    <property type="match status" value="1"/>
</dbReference>
<feature type="domain" description="Bacterial bifunctional deaminase-reductase C-terminal" evidence="1">
    <location>
        <begin position="25"/>
        <end position="194"/>
    </location>
</feature>
<dbReference type="GO" id="GO:0009231">
    <property type="term" value="P:riboflavin biosynthetic process"/>
    <property type="evidence" value="ECO:0007669"/>
    <property type="project" value="InterPro"/>
</dbReference>
<protein>
    <submittedName>
        <fullName evidence="2">Deaminase</fullName>
    </submittedName>
</protein>
<dbReference type="Proteomes" id="UP000627292">
    <property type="component" value="Unassembled WGS sequence"/>
</dbReference>
<keyword evidence="3" id="KW-1185">Reference proteome</keyword>
<dbReference type="EMBL" id="BMIB01000003">
    <property type="protein sequence ID" value="GGH71159.1"/>
    <property type="molecule type" value="Genomic_DNA"/>
</dbReference>
<dbReference type="InterPro" id="IPR024072">
    <property type="entry name" value="DHFR-like_dom_sf"/>
</dbReference>
<reference evidence="2" key="1">
    <citation type="journal article" date="2014" name="Int. J. Syst. Evol. Microbiol.">
        <title>Complete genome sequence of Corynebacterium casei LMG S-19264T (=DSM 44701T), isolated from a smear-ripened cheese.</title>
        <authorList>
            <consortium name="US DOE Joint Genome Institute (JGI-PGF)"/>
            <person name="Walter F."/>
            <person name="Albersmeier A."/>
            <person name="Kalinowski J."/>
            <person name="Ruckert C."/>
        </authorList>
    </citation>
    <scope>NUCLEOTIDE SEQUENCE</scope>
    <source>
        <strain evidence="2">CGMCC 1.15290</strain>
    </source>
</reference>
<dbReference type="AlphaFoldDB" id="A0A917MWL2"/>
<dbReference type="SUPFAM" id="SSF53597">
    <property type="entry name" value="Dihydrofolate reductase-like"/>
    <property type="match status" value="1"/>
</dbReference>
<comment type="caution">
    <text evidence="2">The sequence shown here is derived from an EMBL/GenBank/DDBJ whole genome shotgun (WGS) entry which is preliminary data.</text>
</comment>
<evidence type="ECO:0000313" key="2">
    <source>
        <dbReference type="EMBL" id="GGH71159.1"/>
    </source>
</evidence>
<dbReference type="Gene3D" id="3.40.430.10">
    <property type="entry name" value="Dihydrofolate Reductase, subunit A"/>
    <property type="match status" value="1"/>
</dbReference>
<name>A0A917MWL2_9BACT</name>
<proteinExistence type="predicted"/>
<evidence type="ECO:0000313" key="3">
    <source>
        <dbReference type="Proteomes" id="UP000627292"/>
    </source>
</evidence>
<reference evidence="2" key="2">
    <citation type="submission" date="2020-09" db="EMBL/GenBank/DDBJ databases">
        <authorList>
            <person name="Sun Q."/>
            <person name="Zhou Y."/>
        </authorList>
    </citation>
    <scope>NUCLEOTIDE SEQUENCE</scope>
    <source>
        <strain evidence="2">CGMCC 1.15290</strain>
    </source>
</reference>
<gene>
    <name evidence="2" type="ORF">GCM10011379_30210</name>
</gene>
<evidence type="ECO:0000259" key="1">
    <source>
        <dbReference type="Pfam" id="PF01872"/>
    </source>
</evidence>